<dbReference type="InterPro" id="IPR011160">
    <property type="entry name" value="Sphingomy_PDE"/>
</dbReference>
<dbReference type="GO" id="GO:0005615">
    <property type="term" value="C:extracellular space"/>
    <property type="evidence" value="ECO:0007669"/>
    <property type="project" value="TreeGrafter"/>
</dbReference>
<feature type="binding site" evidence="13">
    <location>
        <position position="234"/>
    </location>
    <ligand>
        <name>Zn(2+)</name>
        <dbReference type="ChEBI" id="CHEBI:29105"/>
        <label>1</label>
    </ligand>
</feature>
<keyword evidence="10 12" id="KW-0326">Glycosidase</keyword>
<comment type="cofactor">
    <cofactor evidence="13">
        <name>Zn(2+)</name>
        <dbReference type="ChEBI" id="CHEBI:29105"/>
    </cofactor>
    <text evidence="13">Binds 2 Zn(2+) ions per subunit.</text>
</comment>
<dbReference type="InterPro" id="IPR011001">
    <property type="entry name" value="Saposin-like"/>
</dbReference>
<dbReference type="PIRSF" id="PIRSF000948">
    <property type="entry name" value="Sphingomy_PDE"/>
    <property type="match status" value="1"/>
</dbReference>
<feature type="binding site" evidence="13">
    <location>
        <position position="305"/>
    </location>
    <ligand>
        <name>Zn(2+)</name>
        <dbReference type="ChEBI" id="CHEBI:29105"/>
        <label>1</label>
    </ligand>
</feature>
<dbReference type="SUPFAM" id="SSF47862">
    <property type="entry name" value="Saposin"/>
    <property type="match status" value="1"/>
</dbReference>
<dbReference type="EC" id="3.1.4.12" evidence="12"/>
<keyword evidence="4 13" id="KW-0479">Metal-binding</keyword>
<dbReference type="AlphaFoldDB" id="A0AAD8AAY8"/>
<gene>
    <name evidence="17" type="ORF">L9F63_013126</name>
</gene>
<dbReference type="InterPro" id="IPR029052">
    <property type="entry name" value="Metallo-depent_PP-like"/>
</dbReference>
<dbReference type="GO" id="GO:0005764">
    <property type="term" value="C:lysosome"/>
    <property type="evidence" value="ECO:0007669"/>
    <property type="project" value="TreeGrafter"/>
</dbReference>
<dbReference type="GO" id="GO:0046513">
    <property type="term" value="P:ceramide biosynthetic process"/>
    <property type="evidence" value="ECO:0007669"/>
    <property type="project" value="UniProtKB-ARBA"/>
</dbReference>
<dbReference type="GO" id="GO:0046872">
    <property type="term" value="F:metal ion binding"/>
    <property type="evidence" value="ECO:0007669"/>
    <property type="project" value="UniProtKB-KW"/>
</dbReference>
<keyword evidence="3" id="KW-0964">Secreted</keyword>
<comment type="catalytic activity">
    <reaction evidence="11">
        <text>a sphingomyelin + H2O = phosphocholine + an N-acylsphing-4-enine + H(+)</text>
        <dbReference type="Rhea" id="RHEA:19253"/>
        <dbReference type="ChEBI" id="CHEBI:15377"/>
        <dbReference type="ChEBI" id="CHEBI:15378"/>
        <dbReference type="ChEBI" id="CHEBI:17636"/>
        <dbReference type="ChEBI" id="CHEBI:52639"/>
        <dbReference type="ChEBI" id="CHEBI:295975"/>
        <dbReference type="EC" id="3.1.4.12"/>
    </reaction>
    <physiologicalReaction direction="left-to-right" evidence="11">
        <dbReference type="Rhea" id="RHEA:19254"/>
    </physiologicalReaction>
</comment>
<feature type="binding site" evidence="13">
    <location>
        <position position="232"/>
    </location>
    <ligand>
        <name>Zn(2+)</name>
        <dbReference type="ChEBI" id="CHEBI:29105"/>
        <label>1</label>
    </ligand>
</feature>
<feature type="disulfide bond" evidence="14">
    <location>
        <begin position="247"/>
        <end position="252"/>
    </location>
</feature>
<comment type="caution">
    <text evidence="17">The sequence shown here is derived from an EMBL/GenBank/DDBJ whole genome shotgun (WGS) entry which is preliminary data.</text>
</comment>
<dbReference type="InterPro" id="IPR041805">
    <property type="entry name" value="ASMase/PPN1_MPP"/>
</dbReference>
<proteinExistence type="inferred from homology"/>
<feature type="binding site" evidence="13">
    <location>
        <position position="486"/>
    </location>
    <ligand>
        <name>Zn(2+)</name>
        <dbReference type="ChEBI" id="CHEBI:29105"/>
        <label>2</label>
    </ligand>
</feature>
<evidence type="ECO:0000256" key="10">
    <source>
        <dbReference type="ARBA" id="ARBA00023295"/>
    </source>
</evidence>
<protein>
    <recommendedName>
        <fullName evidence="12">Sphingomyelin phosphodiesterase</fullName>
        <ecNumber evidence="12">3.1.4.12</ecNumber>
    </recommendedName>
</protein>
<evidence type="ECO:0000256" key="12">
    <source>
        <dbReference type="PIRNR" id="PIRNR000948"/>
    </source>
</evidence>
<dbReference type="Pfam" id="PF00149">
    <property type="entry name" value="Metallophos"/>
    <property type="match status" value="1"/>
</dbReference>
<evidence type="ECO:0000256" key="8">
    <source>
        <dbReference type="ARBA" id="ARBA00023157"/>
    </source>
</evidence>
<feature type="signal peptide" evidence="15">
    <location>
        <begin position="1"/>
        <end position="22"/>
    </location>
</feature>
<evidence type="ECO:0000256" key="6">
    <source>
        <dbReference type="ARBA" id="ARBA00022801"/>
    </source>
</evidence>
<dbReference type="CDD" id="cd00842">
    <property type="entry name" value="MPP_ASMase"/>
    <property type="match status" value="1"/>
</dbReference>
<evidence type="ECO:0000256" key="11">
    <source>
        <dbReference type="ARBA" id="ARBA00047268"/>
    </source>
</evidence>
<comment type="subcellular location">
    <subcellularLocation>
        <location evidence="1">Secreted</location>
    </subcellularLocation>
</comment>
<evidence type="ECO:0000256" key="9">
    <source>
        <dbReference type="ARBA" id="ARBA00023180"/>
    </source>
</evidence>
<keyword evidence="5 15" id="KW-0732">Signal</keyword>
<evidence type="ECO:0000256" key="7">
    <source>
        <dbReference type="ARBA" id="ARBA00022833"/>
    </source>
</evidence>
<comment type="similarity">
    <text evidence="2 12">Belongs to the acid sphingomyelinase family.</text>
</comment>
<sequence length="645" mass="73028">MLLNPGLKGAALIILIFSNVHCLTDYSNKFNNGNDIVSHMSKQNDTFNITTASTTVPNEERKLSDEVYDEITKKLILGDPAPRLFGLLEQIPMPNVYGYFTSAKEMLKETSICVICRSVIDAILRYYETHKSEQGLRELAYSLCIQLQIEPDEVCAGVIDLNIPTITYIINNTEGLTSDTICGVVLQSSGCSQDDAKLEWTIDVDLGNKPNITDNIRTVAAEDPVTIVQVTDIHHDPIYKPDGNAVCGEPMCCRSKQGNPETPAAAAGYWGDYRYCDLSWHAFEDALQQIKKNHEKIDYIYMTGDIVDHAVWDTSIEKNTETIKKVLKEIKNTFADVPVYPILGNHEPSPLNVYAPKDITETSVSTNWLYELIAEEWSAWLPADTKETILQGGYYTVPVKPGFRIIGLNNNLCYTFNWWLLYNMVDPAGQLKWLAETLTQAEKDGEKVHILGHIPPGDSCQKTWSREYRKIIDRFEGTVTAQFNGHTHKDEFEIFYSLEDPSRAINIAFNGGSVTQYEFLNSNYKIYTMDSSTYDILDGEAWTYNLTTANSQGNESAPEWFQLYSYKKDYELESLSPSEFDKLAHKMAVDKSFLQKYARYYVKDADPSLICDDTCLKNKLCDLATCQVGDTTQCDELIREFQSKK</sequence>
<feature type="binding site" evidence="13">
    <location>
        <position position="488"/>
    </location>
    <ligand>
        <name>Zn(2+)</name>
        <dbReference type="ChEBI" id="CHEBI:29105"/>
        <label>1</label>
    </ligand>
</feature>
<evidence type="ECO:0000256" key="15">
    <source>
        <dbReference type="SAM" id="SignalP"/>
    </source>
</evidence>
<feature type="binding site" evidence="13">
    <location>
        <position position="453"/>
    </location>
    <ligand>
        <name>Zn(2+)</name>
        <dbReference type="ChEBI" id="CHEBI:29105"/>
        <label>2</label>
    </ligand>
</feature>
<evidence type="ECO:0000256" key="13">
    <source>
        <dbReference type="PIRSR" id="PIRSR000948-1"/>
    </source>
</evidence>
<dbReference type="PANTHER" id="PTHR10340">
    <property type="entry name" value="SPHINGOMYELIN PHOSPHODIESTERASE"/>
    <property type="match status" value="1"/>
</dbReference>
<dbReference type="InterPro" id="IPR004843">
    <property type="entry name" value="Calcineurin-like_PHP"/>
</dbReference>
<keyword evidence="6 12" id="KW-0378">Hydrolase</keyword>
<dbReference type="EMBL" id="JASPKZ010002319">
    <property type="protein sequence ID" value="KAJ9595713.1"/>
    <property type="molecule type" value="Genomic_DNA"/>
</dbReference>
<organism evidence="17 18">
    <name type="scientific">Diploptera punctata</name>
    <name type="common">Pacific beetle cockroach</name>
    <dbReference type="NCBI Taxonomy" id="6984"/>
    <lineage>
        <taxon>Eukaryota</taxon>
        <taxon>Metazoa</taxon>
        <taxon>Ecdysozoa</taxon>
        <taxon>Arthropoda</taxon>
        <taxon>Hexapoda</taxon>
        <taxon>Insecta</taxon>
        <taxon>Pterygota</taxon>
        <taxon>Neoptera</taxon>
        <taxon>Polyneoptera</taxon>
        <taxon>Dictyoptera</taxon>
        <taxon>Blattodea</taxon>
        <taxon>Blaberoidea</taxon>
        <taxon>Blaberidae</taxon>
        <taxon>Diplopterinae</taxon>
        <taxon>Diploptera</taxon>
    </lineage>
</organism>
<dbReference type="Pfam" id="PF19272">
    <property type="entry name" value="ASMase_C"/>
    <property type="match status" value="1"/>
</dbReference>
<evidence type="ECO:0000313" key="17">
    <source>
        <dbReference type="EMBL" id="KAJ9595713.1"/>
    </source>
</evidence>
<reference evidence="17" key="1">
    <citation type="journal article" date="2023" name="IScience">
        <title>Live-bearing cockroach genome reveals convergent evolutionary mechanisms linked to viviparity in insects and beyond.</title>
        <authorList>
            <person name="Fouks B."/>
            <person name="Harrison M.C."/>
            <person name="Mikhailova A.A."/>
            <person name="Marchal E."/>
            <person name="English S."/>
            <person name="Carruthers M."/>
            <person name="Jennings E.C."/>
            <person name="Chiamaka E.L."/>
            <person name="Frigard R.A."/>
            <person name="Pippel M."/>
            <person name="Attardo G.M."/>
            <person name="Benoit J.B."/>
            <person name="Bornberg-Bauer E."/>
            <person name="Tobe S.S."/>
        </authorList>
    </citation>
    <scope>NUCLEOTIDE SEQUENCE</scope>
    <source>
        <strain evidence="17">Stay&amp;Tobe</strain>
    </source>
</reference>
<dbReference type="SUPFAM" id="SSF56300">
    <property type="entry name" value="Metallo-dependent phosphatases"/>
    <property type="match status" value="1"/>
</dbReference>
<evidence type="ECO:0000256" key="4">
    <source>
        <dbReference type="ARBA" id="ARBA00022723"/>
    </source>
</evidence>
<feature type="disulfide bond" evidence="14">
    <location>
        <begin position="253"/>
        <end position="276"/>
    </location>
</feature>
<evidence type="ECO:0000259" key="16">
    <source>
        <dbReference type="PROSITE" id="PS50015"/>
    </source>
</evidence>
<keyword evidence="7 13" id="KW-0862">Zinc</keyword>
<evidence type="ECO:0000256" key="1">
    <source>
        <dbReference type="ARBA" id="ARBA00004613"/>
    </source>
</evidence>
<reference evidence="17" key="2">
    <citation type="submission" date="2023-05" db="EMBL/GenBank/DDBJ databases">
        <authorList>
            <person name="Fouks B."/>
        </authorList>
    </citation>
    <scope>NUCLEOTIDE SEQUENCE</scope>
    <source>
        <strain evidence="17">Stay&amp;Tobe</strain>
        <tissue evidence="17">Testes</tissue>
    </source>
</reference>
<keyword evidence="8 14" id="KW-1015">Disulfide bond</keyword>
<dbReference type="GO" id="GO:0061750">
    <property type="term" value="F:acid sphingomyelin phosphodiesterase activity"/>
    <property type="evidence" value="ECO:0007669"/>
    <property type="project" value="TreeGrafter"/>
</dbReference>
<feature type="chain" id="PRO_5041966992" description="Sphingomyelin phosphodiesterase" evidence="15">
    <location>
        <begin position="23"/>
        <end position="645"/>
    </location>
</feature>
<keyword evidence="9" id="KW-0325">Glycoprotein</keyword>
<dbReference type="InterPro" id="IPR045473">
    <property type="entry name" value="ASM_C"/>
</dbReference>
<dbReference type="Gene3D" id="3.60.21.10">
    <property type="match status" value="2"/>
</dbReference>
<evidence type="ECO:0000256" key="2">
    <source>
        <dbReference type="ARBA" id="ARBA00008234"/>
    </source>
</evidence>
<evidence type="ECO:0000313" key="18">
    <source>
        <dbReference type="Proteomes" id="UP001233999"/>
    </source>
</evidence>
<dbReference type="InterPro" id="IPR008139">
    <property type="entry name" value="SaposinB_dom"/>
</dbReference>
<dbReference type="GO" id="GO:0006685">
    <property type="term" value="P:sphingomyelin catabolic process"/>
    <property type="evidence" value="ECO:0007669"/>
    <property type="project" value="UniProtKB-UniRule"/>
</dbReference>
<feature type="disulfide bond" evidence="14">
    <location>
        <begin position="413"/>
        <end position="460"/>
    </location>
</feature>
<feature type="disulfide bond" evidence="14">
    <location>
        <begin position="611"/>
        <end position="615"/>
    </location>
</feature>
<feature type="binding site" evidence="13">
    <location>
        <position position="305"/>
    </location>
    <ligand>
        <name>Zn(2+)</name>
        <dbReference type="ChEBI" id="CHEBI:29105"/>
        <label>2</label>
    </ligand>
</feature>
<dbReference type="PANTHER" id="PTHR10340:SF29">
    <property type="entry name" value="SPHINGOMYELIN PHOSPHODIESTERASE"/>
    <property type="match status" value="1"/>
</dbReference>
<feature type="binding site" evidence="13">
    <location>
        <position position="345"/>
    </location>
    <ligand>
        <name>Zn(2+)</name>
        <dbReference type="ChEBI" id="CHEBI:29105"/>
        <label>2</label>
    </ligand>
</feature>
<evidence type="ECO:0000256" key="14">
    <source>
        <dbReference type="PIRSR" id="PIRSR000948-2"/>
    </source>
</evidence>
<feature type="domain" description="Saposin B-type" evidence="16">
    <location>
        <begin position="109"/>
        <end position="195"/>
    </location>
</feature>
<keyword evidence="18" id="KW-1185">Reference proteome</keyword>
<name>A0AAD8AAY8_DIPPU</name>
<evidence type="ECO:0000256" key="3">
    <source>
        <dbReference type="ARBA" id="ARBA00022525"/>
    </source>
</evidence>
<accession>A0AAD8AAY8</accession>
<evidence type="ECO:0000256" key="5">
    <source>
        <dbReference type="ARBA" id="ARBA00022729"/>
    </source>
</evidence>
<dbReference type="PROSITE" id="PS50015">
    <property type="entry name" value="SAP_B"/>
    <property type="match status" value="1"/>
</dbReference>
<dbReference type="GO" id="GO:0016798">
    <property type="term" value="F:hydrolase activity, acting on glycosyl bonds"/>
    <property type="evidence" value="ECO:0007669"/>
    <property type="project" value="UniProtKB-KW"/>
</dbReference>
<feature type="disulfide bond" evidence="14">
    <location>
        <begin position="144"/>
        <end position="155"/>
    </location>
</feature>
<dbReference type="GO" id="GO:0016020">
    <property type="term" value="C:membrane"/>
    <property type="evidence" value="ECO:0007669"/>
    <property type="project" value="GOC"/>
</dbReference>
<comment type="function">
    <text evidence="12">Converts sphingomyelin to ceramide.</text>
</comment>
<dbReference type="Proteomes" id="UP001233999">
    <property type="component" value="Unassembled WGS sequence"/>
</dbReference>